<protein>
    <submittedName>
        <fullName evidence="1">Terminase small subunit</fullName>
    </submittedName>
</protein>
<dbReference type="RefSeq" id="WP_022287537.1">
    <property type="nucleotide sequence ID" value="NZ_JAOQJZ010000012.1"/>
</dbReference>
<accession>A0AAE3IJH7</accession>
<sequence>MAGEQKRFARFFFYLRNLREAALHTGARAEEAEDRGLELLHSAETEAELKKLEEADSDTLSYVKRGLNRIAFGAVNDAVKLVFDAENMTARDIMGMDLFNVSEIKISGKNVLEIKFFDRQKALEKLGELAPQLDGGGESKRLIESIYGRDGDSL</sequence>
<name>A0AAE3IJH7_9FIRM</name>
<keyword evidence="2" id="KW-1185">Reference proteome</keyword>
<dbReference type="InterPro" id="IPR005335">
    <property type="entry name" value="Terminase_ssu"/>
</dbReference>
<reference evidence="1 2" key="1">
    <citation type="journal article" date="2021" name="ISME Commun">
        <title>Automated analysis of genomic sequences facilitates high-throughput and comprehensive description of bacteria.</title>
        <authorList>
            <person name="Hitch T.C.A."/>
        </authorList>
    </citation>
    <scope>NUCLEOTIDE SEQUENCE [LARGE SCALE GENOMIC DNA]</scope>
    <source>
        <strain evidence="1 2">Sanger_31</strain>
    </source>
</reference>
<evidence type="ECO:0000313" key="1">
    <source>
        <dbReference type="EMBL" id="MCU6706447.1"/>
    </source>
</evidence>
<proteinExistence type="predicted"/>
<gene>
    <name evidence="1" type="ORF">OCV57_11005</name>
</gene>
<dbReference type="Proteomes" id="UP001208131">
    <property type="component" value="Unassembled WGS sequence"/>
</dbReference>
<evidence type="ECO:0000313" key="2">
    <source>
        <dbReference type="Proteomes" id="UP001208131"/>
    </source>
</evidence>
<dbReference type="GO" id="GO:0051276">
    <property type="term" value="P:chromosome organization"/>
    <property type="evidence" value="ECO:0007669"/>
    <property type="project" value="InterPro"/>
</dbReference>
<organism evidence="1 2">
    <name type="scientific">Hominimerdicola aceti</name>
    <dbReference type="NCBI Taxonomy" id="2981726"/>
    <lineage>
        <taxon>Bacteria</taxon>
        <taxon>Bacillati</taxon>
        <taxon>Bacillota</taxon>
        <taxon>Clostridia</taxon>
        <taxon>Eubacteriales</taxon>
        <taxon>Oscillospiraceae</taxon>
        <taxon>Hominimerdicola</taxon>
    </lineage>
</organism>
<comment type="caution">
    <text evidence="1">The sequence shown here is derived from an EMBL/GenBank/DDBJ whole genome shotgun (WGS) entry which is preliminary data.</text>
</comment>
<dbReference type="Pfam" id="PF03592">
    <property type="entry name" value="Terminase_2"/>
    <property type="match status" value="1"/>
</dbReference>
<dbReference type="AlphaFoldDB" id="A0AAE3IJH7"/>
<dbReference type="EMBL" id="JAOQJZ010000012">
    <property type="protein sequence ID" value="MCU6706447.1"/>
    <property type="molecule type" value="Genomic_DNA"/>
</dbReference>